<dbReference type="Proteomes" id="UP001500729">
    <property type="component" value="Unassembled WGS sequence"/>
</dbReference>
<evidence type="ECO:0000313" key="2">
    <source>
        <dbReference type="EMBL" id="GAA0555808.1"/>
    </source>
</evidence>
<dbReference type="Pfam" id="PF13560">
    <property type="entry name" value="HTH_31"/>
    <property type="match status" value="1"/>
</dbReference>
<dbReference type="RefSeq" id="WP_009949611.1">
    <property type="nucleotide sequence ID" value="NZ_BAAAGS010000068.1"/>
</dbReference>
<dbReference type="InterPro" id="IPR011990">
    <property type="entry name" value="TPR-like_helical_dom_sf"/>
</dbReference>
<accession>A0ABP3NXR6</accession>
<dbReference type="InterPro" id="IPR001387">
    <property type="entry name" value="Cro/C1-type_HTH"/>
</dbReference>
<dbReference type="CDD" id="cd00093">
    <property type="entry name" value="HTH_XRE"/>
    <property type="match status" value="1"/>
</dbReference>
<proteinExistence type="predicted"/>
<dbReference type="SUPFAM" id="SSF48452">
    <property type="entry name" value="TPR-like"/>
    <property type="match status" value="1"/>
</dbReference>
<feature type="domain" description="HTH cro/C1-type" evidence="1">
    <location>
        <begin position="12"/>
        <end position="65"/>
    </location>
</feature>
<reference evidence="3" key="1">
    <citation type="journal article" date="2019" name="Int. J. Syst. Evol. Microbiol.">
        <title>The Global Catalogue of Microorganisms (GCM) 10K type strain sequencing project: providing services to taxonomists for standard genome sequencing and annotation.</title>
        <authorList>
            <consortium name="The Broad Institute Genomics Platform"/>
            <consortium name="The Broad Institute Genome Sequencing Center for Infectious Disease"/>
            <person name="Wu L."/>
            <person name="Ma J."/>
        </authorList>
    </citation>
    <scope>NUCLEOTIDE SEQUENCE [LARGE SCALE GENOMIC DNA]</scope>
    <source>
        <strain evidence="3">JCM 10303</strain>
    </source>
</reference>
<keyword evidence="3" id="KW-1185">Reference proteome</keyword>
<dbReference type="InterPro" id="IPR010982">
    <property type="entry name" value="Lambda_DNA-bd_dom_sf"/>
</dbReference>
<dbReference type="SMART" id="SM00530">
    <property type="entry name" value="HTH_XRE"/>
    <property type="match status" value="1"/>
</dbReference>
<dbReference type="EMBL" id="BAAAGS010000068">
    <property type="protein sequence ID" value="GAA0555808.1"/>
    <property type="molecule type" value="Genomic_DNA"/>
</dbReference>
<dbReference type="Gene3D" id="1.10.260.40">
    <property type="entry name" value="lambda repressor-like DNA-binding domains"/>
    <property type="match status" value="1"/>
</dbReference>
<comment type="caution">
    <text evidence="2">The sequence shown here is derived from an EMBL/GenBank/DDBJ whole genome shotgun (WGS) entry which is preliminary data.</text>
</comment>
<sequence length="431" mass="46294">MSDRPTLFGAELRRLRIAAGMALSELARRVHYSKGYLSKVETGLKPAQPDLARRCDAALDAGGALAALVPAPASGVRLPETGDDGEVWMLNLSDDGTSRFRPMDRRQALAAGAASMLGFGLGGRGMAATAAQPAPLETFRELFGQLRRLGQTASPGVVLPTLIAQTHTLRGLSSNAGSRTRGPLLALTARYAEYAGWMAQESGDDRAALWWTDRAVELAAAGDDHDLATYSLVRRALVTLYREDAAHTVGLARQAQNTTAPPRIHGLAAQREAQGHALAGDYDRCLRSLDRARELLARDARESEAPVLGTVNLTDPVAMVTGWCLHDLGRPREAAEIMDREIARLPAHALRSHARYGVRRALSHAGAGEIDHACELTAHLLGSVEVVSSATVLTDLRRLARTLARFHTHPAVRELYPRLTAALHDPTAPTA</sequence>
<organism evidence="2 3">
    <name type="scientific">Saccharopolyspora erythraea</name>
    <name type="common">Streptomyces erythraeus</name>
    <dbReference type="NCBI Taxonomy" id="1836"/>
    <lineage>
        <taxon>Bacteria</taxon>
        <taxon>Bacillati</taxon>
        <taxon>Actinomycetota</taxon>
        <taxon>Actinomycetes</taxon>
        <taxon>Pseudonocardiales</taxon>
        <taxon>Pseudonocardiaceae</taxon>
        <taxon>Saccharopolyspora</taxon>
    </lineage>
</organism>
<evidence type="ECO:0000259" key="1">
    <source>
        <dbReference type="PROSITE" id="PS50943"/>
    </source>
</evidence>
<dbReference type="SUPFAM" id="SSF47413">
    <property type="entry name" value="lambda repressor-like DNA-binding domains"/>
    <property type="match status" value="1"/>
</dbReference>
<gene>
    <name evidence="2" type="ORF">GCM10009533_62050</name>
</gene>
<evidence type="ECO:0000313" key="3">
    <source>
        <dbReference type="Proteomes" id="UP001500729"/>
    </source>
</evidence>
<name>A0ABP3NXR6_SACER</name>
<dbReference type="PROSITE" id="PS50943">
    <property type="entry name" value="HTH_CROC1"/>
    <property type="match status" value="1"/>
</dbReference>
<protein>
    <submittedName>
        <fullName evidence="2">Helix-turn-helix transcriptional regulator</fullName>
    </submittedName>
</protein>